<dbReference type="Proteomes" id="UP001497514">
    <property type="component" value="Chromosome"/>
</dbReference>
<protein>
    <submittedName>
        <fullName evidence="1">Uncharacterized protein</fullName>
    </submittedName>
</protein>
<evidence type="ECO:0000313" key="1">
    <source>
        <dbReference type="EMBL" id="CAL2086779.1"/>
    </source>
</evidence>
<accession>A0ABM9P196</accession>
<proteinExistence type="predicted"/>
<keyword evidence="2" id="KW-1185">Reference proteome</keyword>
<reference evidence="1 2" key="1">
    <citation type="submission" date="2024-05" db="EMBL/GenBank/DDBJ databases">
        <authorList>
            <person name="Duchaud E."/>
        </authorList>
    </citation>
    <scope>NUCLEOTIDE SEQUENCE [LARGE SCALE GENOMIC DNA]</scope>
    <source>
        <strain evidence="1">Ena-SAMPLE-TAB-13-05-2024-13:56:06:370-140309</strain>
    </source>
</reference>
<gene>
    <name evidence="1" type="ORF">TD3509T_2115</name>
</gene>
<dbReference type="GeneID" id="65210217"/>
<evidence type="ECO:0000313" key="2">
    <source>
        <dbReference type="Proteomes" id="UP001497514"/>
    </source>
</evidence>
<name>A0ABM9P196_9FLAO</name>
<dbReference type="RefSeq" id="WP_101906937.1">
    <property type="nucleotide sequence ID" value="NZ_JBFKZT010000001.1"/>
</dbReference>
<sequence>MKLLLSVIGIACLLSFKTLEEVNRNTLEISSNYSECKYNQCQATAKSTGNQCKHCVSNSGDSFCYQHD</sequence>
<organism evidence="1 2">
    <name type="scientific">Tenacibaculum dicentrarchi</name>
    <dbReference type="NCBI Taxonomy" id="669041"/>
    <lineage>
        <taxon>Bacteria</taxon>
        <taxon>Pseudomonadati</taxon>
        <taxon>Bacteroidota</taxon>
        <taxon>Flavobacteriia</taxon>
        <taxon>Flavobacteriales</taxon>
        <taxon>Flavobacteriaceae</taxon>
        <taxon>Tenacibaculum</taxon>
    </lineage>
</organism>
<dbReference type="EMBL" id="OZ038524">
    <property type="protein sequence ID" value="CAL2086779.1"/>
    <property type="molecule type" value="Genomic_DNA"/>
</dbReference>